<sequence length="117" mass="11974">MSGSLMDKILGLLGLARRAGAIVDGQDRILSAVTSGQAKLVVVTEDAGANGRKKLHDKANTYGVPVVTFANKVTLGRAVGRDTAAAVAIIDAGFAKKLLERFGELHGGGAIDKSSSV</sequence>
<organism evidence="2 3">
    <name type="scientific">Alicyclobacillus acidoterrestris (strain ATCC 49025 / DSM 3922 / CIP 106132 / NCIMB 13137 / GD3B)</name>
    <dbReference type="NCBI Taxonomy" id="1356854"/>
    <lineage>
        <taxon>Bacteria</taxon>
        <taxon>Bacillati</taxon>
        <taxon>Bacillota</taxon>
        <taxon>Bacilli</taxon>
        <taxon>Bacillales</taxon>
        <taxon>Alicyclobacillaceae</taxon>
        <taxon>Alicyclobacillus</taxon>
    </lineage>
</organism>
<keyword evidence="3" id="KW-1185">Reference proteome</keyword>
<dbReference type="InterPro" id="IPR029064">
    <property type="entry name" value="Ribosomal_eL30-like_sf"/>
</dbReference>
<dbReference type="KEGG" id="aaco:K1I37_10275"/>
<dbReference type="SUPFAM" id="SSF55315">
    <property type="entry name" value="L30e-like"/>
    <property type="match status" value="1"/>
</dbReference>
<proteinExistence type="predicted"/>
<dbReference type="InterPro" id="IPR004038">
    <property type="entry name" value="Ribosomal_eL8/eL30/eS12/Gad45"/>
</dbReference>
<accession>A0A9E6ZIA5</accession>
<name>T0BZK1_ALIAG</name>
<dbReference type="Gene3D" id="3.30.1330.30">
    <property type="match status" value="1"/>
</dbReference>
<accession>T0BZK1</accession>
<evidence type="ECO:0000313" key="3">
    <source>
        <dbReference type="Proteomes" id="UP000829401"/>
    </source>
</evidence>
<evidence type="ECO:0000259" key="1">
    <source>
        <dbReference type="Pfam" id="PF01248"/>
    </source>
</evidence>
<reference evidence="3" key="1">
    <citation type="journal article" date="2022" name="G3 (Bethesda)">
        <title>Unveiling the complete genome sequence of Alicyclobacillus acidoterrestris DSM 3922T, a taint-producing strain.</title>
        <authorList>
            <person name="Leonardo I.C."/>
            <person name="Barreto Crespo M.T."/>
            <person name="Gaspar F.B."/>
        </authorList>
    </citation>
    <scope>NUCLEOTIDE SEQUENCE [LARGE SCALE GENOMIC DNA]</scope>
    <source>
        <strain evidence="3">DSM 3922</strain>
    </source>
</reference>
<dbReference type="Pfam" id="PF01248">
    <property type="entry name" value="Ribosomal_L7Ae"/>
    <property type="match status" value="1"/>
</dbReference>
<dbReference type="Proteomes" id="UP000829401">
    <property type="component" value="Chromosome"/>
</dbReference>
<dbReference type="AlphaFoldDB" id="T0BZK1"/>
<gene>
    <name evidence="2" type="ORF">K1I37_10275</name>
</gene>
<evidence type="ECO:0000313" key="2">
    <source>
        <dbReference type="EMBL" id="UNO47141.1"/>
    </source>
</evidence>
<feature type="domain" description="Ribosomal protein eL8/eL30/eS12/Gadd45" evidence="1">
    <location>
        <begin position="8"/>
        <end position="98"/>
    </location>
</feature>
<dbReference type="eggNOG" id="COG1358">
    <property type="taxonomic scope" value="Bacteria"/>
</dbReference>
<protein>
    <submittedName>
        <fullName evidence="2">Ribosomal L7Ae/L30e/S12e/Gadd45 family protein</fullName>
    </submittedName>
</protein>
<dbReference type="STRING" id="1356854.N007_06945"/>
<dbReference type="EMBL" id="CP080467">
    <property type="protein sequence ID" value="UNO47141.1"/>
    <property type="molecule type" value="Genomic_DNA"/>
</dbReference>